<accession>A0ACC2Q422</accession>
<organism evidence="1 2">
    <name type="scientific">Mythimna loreyi</name>
    <dbReference type="NCBI Taxonomy" id="667449"/>
    <lineage>
        <taxon>Eukaryota</taxon>
        <taxon>Metazoa</taxon>
        <taxon>Ecdysozoa</taxon>
        <taxon>Arthropoda</taxon>
        <taxon>Hexapoda</taxon>
        <taxon>Insecta</taxon>
        <taxon>Pterygota</taxon>
        <taxon>Neoptera</taxon>
        <taxon>Endopterygota</taxon>
        <taxon>Lepidoptera</taxon>
        <taxon>Glossata</taxon>
        <taxon>Ditrysia</taxon>
        <taxon>Noctuoidea</taxon>
        <taxon>Noctuidae</taxon>
        <taxon>Noctuinae</taxon>
        <taxon>Hadenini</taxon>
        <taxon>Mythimna</taxon>
    </lineage>
</organism>
<proteinExistence type="predicted"/>
<dbReference type="EMBL" id="CM056803">
    <property type="protein sequence ID" value="KAJ8707465.1"/>
    <property type="molecule type" value="Genomic_DNA"/>
</dbReference>
<name>A0ACC2Q422_9NEOP</name>
<keyword evidence="2" id="KW-1185">Reference proteome</keyword>
<sequence length="297" mass="33515">MFGDLYLWRQVFILVTGLCYSVNVGIMLSFPSVLTPALVSSNGTDIHATSEQASWIAAINGIAGMFGFFILSPILQMLGRKVVHMSCNSLLLIGWIIFPLANNITALFAARIIQGLAIGGIYIHGMIICEYVNSKRRGYFMTIKKASIATGTLVCHSMSLFWDWRQISTYSVILPTVSIILTFFWPESPSYLAMKGRFEECEKSFLWLHGRSNLNELHHLISMQKERIKNHKPEKTYKTLLKKDFLKPLLVVSLLTLLLDIAETKGKTLQQIEDEIKGVKNNKFAVETDALLYIDSK</sequence>
<evidence type="ECO:0000313" key="2">
    <source>
        <dbReference type="Proteomes" id="UP001231649"/>
    </source>
</evidence>
<evidence type="ECO:0000313" key="1">
    <source>
        <dbReference type="EMBL" id="KAJ8707465.1"/>
    </source>
</evidence>
<dbReference type="Proteomes" id="UP001231649">
    <property type="component" value="Chromosome 27"/>
</dbReference>
<reference evidence="1" key="1">
    <citation type="submission" date="2023-03" db="EMBL/GenBank/DDBJ databases">
        <title>Chromosome-level genomes of two armyworms, Mythimna separata and Mythimna loreyi, provide insights into the biosynthesis and reception of sex pheromones.</title>
        <authorList>
            <person name="Zhao H."/>
        </authorList>
    </citation>
    <scope>NUCLEOTIDE SEQUENCE</scope>
    <source>
        <strain evidence="1">BeijingLab</strain>
    </source>
</reference>
<comment type="caution">
    <text evidence="1">The sequence shown here is derived from an EMBL/GenBank/DDBJ whole genome shotgun (WGS) entry which is preliminary data.</text>
</comment>
<gene>
    <name evidence="1" type="ORF">PYW08_010717</name>
</gene>
<protein>
    <submittedName>
        <fullName evidence="1">Uncharacterized protein</fullName>
    </submittedName>
</protein>